<sequence>MLKAGLIALGLLLPVPALAADATTPVREVMSVTEANWREGASEFQDVFADDRLGRLFSKDFAERYRKAAASEYAKEAGTPFSYDVIVNAQDGCALRNISITSGPARDGASEVKARFQGLTCFGSDQEYQAFTETRFRVISEGGKPVIDDIILTMDGSAFSIKSELDAIAAQ</sequence>
<name>A0A7X5J9S2_9HYPH</name>
<comment type="caution">
    <text evidence="1">The sequence shown here is derived from an EMBL/GenBank/DDBJ whole genome shotgun (WGS) entry which is preliminary data.</text>
</comment>
<dbReference type="AlphaFoldDB" id="A0A7X5J9S2"/>
<accession>A0A7X5J9S2</accession>
<reference evidence="2" key="1">
    <citation type="submission" date="2020-01" db="EMBL/GenBank/DDBJ databases">
        <authorList>
            <person name="Fang Y."/>
            <person name="Sun R."/>
            <person name="Nie L."/>
            <person name="He J."/>
            <person name="Hao L."/>
            <person name="Wang L."/>
            <person name="Su S."/>
            <person name="Lv E."/>
            <person name="Zhang Z."/>
            <person name="Xie R."/>
            <person name="Liu H."/>
        </authorList>
    </citation>
    <scope>NUCLEOTIDE SEQUENCE [LARGE SCALE GENOMIC DNA]</scope>
    <source>
        <strain evidence="2">XCT-53</strain>
    </source>
</reference>
<organism evidence="1 2">
    <name type="scientific">Pannonibacter tanglangensis</name>
    <dbReference type="NCBI Taxonomy" id="2750084"/>
    <lineage>
        <taxon>Bacteria</taxon>
        <taxon>Pseudomonadati</taxon>
        <taxon>Pseudomonadota</taxon>
        <taxon>Alphaproteobacteria</taxon>
        <taxon>Hyphomicrobiales</taxon>
        <taxon>Stappiaceae</taxon>
        <taxon>Pannonibacter</taxon>
    </lineage>
</organism>
<evidence type="ECO:0000313" key="2">
    <source>
        <dbReference type="Proteomes" id="UP000586722"/>
    </source>
</evidence>
<evidence type="ECO:0000313" key="1">
    <source>
        <dbReference type="EMBL" id="NBN78600.1"/>
    </source>
</evidence>
<protein>
    <submittedName>
        <fullName evidence="1">Uncharacterized protein</fullName>
    </submittedName>
</protein>
<proteinExistence type="predicted"/>
<dbReference type="Proteomes" id="UP000586722">
    <property type="component" value="Unassembled WGS sequence"/>
</dbReference>
<keyword evidence="2" id="KW-1185">Reference proteome</keyword>
<dbReference type="EMBL" id="JAABLQ010000001">
    <property type="protein sequence ID" value="NBN78600.1"/>
    <property type="molecule type" value="Genomic_DNA"/>
</dbReference>
<gene>
    <name evidence="1" type="ORF">GWI72_10010</name>
</gene>
<dbReference type="RefSeq" id="WP_161674455.1">
    <property type="nucleotide sequence ID" value="NZ_JAABLP010000001.1"/>
</dbReference>